<comment type="caution">
    <text evidence="2">The sequence shown here is derived from an EMBL/GenBank/DDBJ whole genome shotgun (WGS) entry which is preliminary data.</text>
</comment>
<protein>
    <submittedName>
        <fullName evidence="2">Uncharacterized protein</fullName>
    </submittedName>
</protein>
<keyword evidence="1" id="KW-0812">Transmembrane</keyword>
<reference evidence="2 3" key="1">
    <citation type="journal article" date="2021" name="J. Hered.">
        <title>A chromosome-level genome assembly of the parasitoid wasp, Cotesia glomerata (Hymenoptera: Braconidae).</title>
        <authorList>
            <person name="Pinto B.J."/>
            <person name="Weis J.J."/>
            <person name="Gamble T."/>
            <person name="Ode P.J."/>
            <person name="Paul R."/>
            <person name="Zaspel J.M."/>
        </authorList>
    </citation>
    <scope>NUCLEOTIDE SEQUENCE [LARGE SCALE GENOMIC DNA]</scope>
    <source>
        <strain evidence="2">CgM1</strain>
    </source>
</reference>
<organism evidence="2 3">
    <name type="scientific">Cotesia glomerata</name>
    <name type="common">Lepidopteran parasitic wasp</name>
    <name type="synonym">Apanteles glomeratus</name>
    <dbReference type="NCBI Taxonomy" id="32391"/>
    <lineage>
        <taxon>Eukaryota</taxon>
        <taxon>Metazoa</taxon>
        <taxon>Ecdysozoa</taxon>
        <taxon>Arthropoda</taxon>
        <taxon>Hexapoda</taxon>
        <taxon>Insecta</taxon>
        <taxon>Pterygota</taxon>
        <taxon>Neoptera</taxon>
        <taxon>Endopterygota</taxon>
        <taxon>Hymenoptera</taxon>
        <taxon>Apocrita</taxon>
        <taxon>Ichneumonoidea</taxon>
        <taxon>Braconidae</taxon>
        <taxon>Microgastrinae</taxon>
        <taxon>Cotesia</taxon>
    </lineage>
</organism>
<name>A0AAV7IQD6_COTGL</name>
<gene>
    <name evidence="2" type="ORF">KQX54_007398</name>
</gene>
<dbReference type="AlphaFoldDB" id="A0AAV7IQD6"/>
<proteinExistence type="predicted"/>
<evidence type="ECO:0000313" key="3">
    <source>
        <dbReference type="Proteomes" id="UP000826195"/>
    </source>
</evidence>
<sequence length="287" mass="33630">MKIYRKSTIKFDVMKVNNLLNISKNLFFNVTNHTNCDSEGIYGDIRLKPSKVSVPTDFDQLNDSDRYKNYENLSIHKETLNTNQNFSKISENYTNELKNKPIDSSTQLYITTKSPLFDFTEEKTKSNKKKQSYSYYLLNYIPINQLKRVHIILIENLGKTHKEKLEFLQSFKNDLSKTIRSMIPEVINRNADSRARKKRGSSWDEHDSHIGFPSLEGALLAISFLTFAIYLIRLIMMLMKNFGNNTTGSTILINRNKRFITELTEEAARIHGYLHEFDSRFQSRRDR</sequence>
<keyword evidence="1" id="KW-0472">Membrane</keyword>
<keyword evidence="1" id="KW-1133">Transmembrane helix</keyword>
<keyword evidence="3" id="KW-1185">Reference proteome</keyword>
<dbReference type="Proteomes" id="UP000826195">
    <property type="component" value="Unassembled WGS sequence"/>
</dbReference>
<feature type="transmembrane region" description="Helical" evidence="1">
    <location>
        <begin position="217"/>
        <end position="236"/>
    </location>
</feature>
<accession>A0AAV7IQD6</accession>
<evidence type="ECO:0000256" key="1">
    <source>
        <dbReference type="SAM" id="Phobius"/>
    </source>
</evidence>
<evidence type="ECO:0000313" key="2">
    <source>
        <dbReference type="EMBL" id="KAH0557516.1"/>
    </source>
</evidence>
<dbReference type="EMBL" id="JAHXZJ010000747">
    <property type="protein sequence ID" value="KAH0557516.1"/>
    <property type="molecule type" value="Genomic_DNA"/>
</dbReference>